<accession>A0A2R5F382</accession>
<dbReference type="AlphaFoldDB" id="A0A2R5F382"/>
<proteinExistence type="predicted"/>
<dbReference type="SUPFAM" id="SSF53756">
    <property type="entry name" value="UDP-Glycosyltransferase/glycogen phosphorylase"/>
    <property type="match status" value="1"/>
</dbReference>
<reference evidence="3 4" key="1">
    <citation type="journal article" date="2018" name="Environ. Microbiol.">
        <title>Isolation and genomic characterization of Novimethylophilus kurashikiensis gen. nov. sp. nov., a new lanthanide-dependent methylotrophic species of Methylophilaceae.</title>
        <authorList>
            <person name="Lv H."/>
            <person name="Sahin N."/>
            <person name="Tani A."/>
        </authorList>
    </citation>
    <scope>NUCLEOTIDE SEQUENCE [LARGE SCALE GENOMIC DNA]</scope>
    <source>
        <strain evidence="3 4">La2-4</strain>
    </source>
</reference>
<evidence type="ECO:0000313" key="3">
    <source>
        <dbReference type="EMBL" id="GBG12599.1"/>
    </source>
</evidence>
<comment type="caution">
    <text evidence="3">The sequence shown here is derived from an EMBL/GenBank/DDBJ whole genome shotgun (WGS) entry which is preliminary data.</text>
</comment>
<organism evidence="3 4">
    <name type="scientific">Novimethylophilus kurashikiensis</name>
    <dbReference type="NCBI Taxonomy" id="1825523"/>
    <lineage>
        <taxon>Bacteria</taxon>
        <taxon>Pseudomonadati</taxon>
        <taxon>Pseudomonadota</taxon>
        <taxon>Betaproteobacteria</taxon>
        <taxon>Nitrosomonadales</taxon>
        <taxon>Methylophilaceae</taxon>
        <taxon>Novimethylophilus</taxon>
    </lineage>
</organism>
<keyword evidence="2 3" id="KW-0808">Transferase</keyword>
<evidence type="ECO:0000313" key="4">
    <source>
        <dbReference type="Proteomes" id="UP000245081"/>
    </source>
</evidence>
<dbReference type="Gene3D" id="3.40.50.2000">
    <property type="entry name" value="Glycogen Phosphorylase B"/>
    <property type="match status" value="2"/>
</dbReference>
<keyword evidence="1" id="KW-0328">Glycosyltransferase</keyword>
<dbReference type="GO" id="GO:0005829">
    <property type="term" value="C:cytosol"/>
    <property type="evidence" value="ECO:0007669"/>
    <property type="project" value="TreeGrafter"/>
</dbReference>
<dbReference type="CDD" id="cd03789">
    <property type="entry name" value="GT9_LPS_heptosyltransferase"/>
    <property type="match status" value="1"/>
</dbReference>
<protein>
    <submittedName>
        <fullName evidence="3">ADP-heptose--LPS heptosyltransferase</fullName>
    </submittedName>
</protein>
<dbReference type="EMBL" id="BDOQ01000001">
    <property type="protein sequence ID" value="GBG12599.1"/>
    <property type="molecule type" value="Genomic_DNA"/>
</dbReference>
<evidence type="ECO:0000256" key="2">
    <source>
        <dbReference type="ARBA" id="ARBA00022679"/>
    </source>
</evidence>
<gene>
    <name evidence="3" type="ORF">NMK_0130</name>
</gene>
<dbReference type="InterPro" id="IPR002201">
    <property type="entry name" value="Glyco_trans_9"/>
</dbReference>
<dbReference type="InterPro" id="IPR051199">
    <property type="entry name" value="LPS_LOS_Heptosyltrfase"/>
</dbReference>
<dbReference type="PANTHER" id="PTHR30160">
    <property type="entry name" value="TETRAACYLDISACCHARIDE 4'-KINASE-RELATED"/>
    <property type="match status" value="1"/>
</dbReference>
<dbReference type="Proteomes" id="UP000245081">
    <property type="component" value="Unassembled WGS sequence"/>
</dbReference>
<dbReference type="GO" id="GO:0008713">
    <property type="term" value="F:ADP-heptose-lipopolysaccharide heptosyltransferase activity"/>
    <property type="evidence" value="ECO:0007669"/>
    <property type="project" value="TreeGrafter"/>
</dbReference>
<dbReference type="Pfam" id="PF01075">
    <property type="entry name" value="Glyco_transf_9"/>
    <property type="match status" value="1"/>
</dbReference>
<dbReference type="RefSeq" id="WP_227871288.1">
    <property type="nucleotide sequence ID" value="NZ_BDOQ01000001.1"/>
</dbReference>
<evidence type="ECO:0000256" key="1">
    <source>
        <dbReference type="ARBA" id="ARBA00022676"/>
    </source>
</evidence>
<dbReference type="PANTHER" id="PTHR30160:SF1">
    <property type="entry name" value="LIPOPOLYSACCHARIDE 1,2-N-ACETYLGLUCOSAMINETRANSFERASE-RELATED"/>
    <property type="match status" value="1"/>
</dbReference>
<keyword evidence="4" id="KW-1185">Reference proteome</keyword>
<sequence length="351" mass="38666">MNEPLLLQQEGLESVVVFRALQLGDMLCAVPALRALRGALPHARITLVGLPWAVQFADRFSRYIDDFVAFPGHPAFGEQPAEANVLPAFYRQMRERRFDLALQLHGNGKISNGIVSQFGARQAAGYALLDASAANDEFDPDFHLLPYPHIGAEPLRLLEFMTLLGADPLGDQLEFPLYVEDWRELQAAGLMKGLRPGEYICVHPGARFRDKCWPPQQFAAVADQLAREYGLTVVLTGSDKERDLTAAVMHHMQMPAVDAARPISIGAMAALMSRARLLVCNDTGVSHIAAGLGLASVVIFSKAELSRWAPLDRQRHRCIWDPTGIQPGEVLAAARLLLKPSFRQRAASSMR</sequence>
<name>A0A2R5F382_9PROT</name>
<dbReference type="GO" id="GO:0009244">
    <property type="term" value="P:lipopolysaccharide core region biosynthetic process"/>
    <property type="evidence" value="ECO:0007669"/>
    <property type="project" value="TreeGrafter"/>
</dbReference>